<gene>
    <name evidence="2" type="ORF">GCM10022267_58820</name>
</gene>
<comment type="caution">
    <text evidence="2">The sequence shown here is derived from an EMBL/GenBank/DDBJ whole genome shotgun (WGS) entry which is preliminary data.</text>
</comment>
<keyword evidence="1" id="KW-0812">Transmembrane</keyword>
<reference evidence="3" key="1">
    <citation type="journal article" date="2019" name="Int. J. Syst. Evol. Microbiol.">
        <title>The Global Catalogue of Microorganisms (GCM) 10K type strain sequencing project: providing services to taxonomists for standard genome sequencing and annotation.</title>
        <authorList>
            <consortium name="The Broad Institute Genomics Platform"/>
            <consortium name="The Broad Institute Genome Sequencing Center for Infectious Disease"/>
            <person name="Wu L."/>
            <person name="Ma J."/>
        </authorList>
    </citation>
    <scope>NUCLEOTIDE SEQUENCE [LARGE SCALE GENOMIC DNA]</scope>
    <source>
        <strain evidence="3">JCM 17494</strain>
    </source>
</reference>
<proteinExistence type="predicted"/>
<keyword evidence="3" id="KW-1185">Reference proteome</keyword>
<dbReference type="EMBL" id="BAABBE010000018">
    <property type="protein sequence ID" value="GAA3664814.1"/>
    <property type="molecule type" value="Genomic_DNA"/>
</dbReference>
<evidence type="ECO:0000256" key="1">
    <source>
        <dbReference type="SAM" id="Phobius"/>
    </source>
</evidence>
<protein>
    <recommendedName>
        <fullName evidence="4">SdpI/YhfL protein family protein</fullName>
    </recommendedName>
</protein>
<feature type="transmembrane region" description="Helical" evidence="1">
    <location>
        <begin position="94"/>
        <end position="115"/>
    </location>
</feature>
<keyword evidence="1" id="KW-1133">Transmembrane helix</keyword>
<keyword evidence="1" id="KW-0472">Membrane</keyword>
<name>A0ABP7BNY5_9PSEU</name>
<dbReference type="Proteomes" id="UP001500711">
    <property type="component" value="Unassembled WGS sequence"/>
</dbReference>
<organism evidence="2 3">
    <name type="scientific">Lentzea roselyniae</name>
    <dbReference type="NCBI Taxonomy" id="531940"/>
    <lineage>
        <taxon>Bacteria</taxon>
        <taxon>Bacillati</taxon>
        <taxon>Actinomycetota</taxon>
        <taxon>Actinomycetes</taxon>
        <taxon>Pseudonocardiales</taxon>
        <taxon>Pseudonocardiaceae</taxon>
        <taxon>Lentzea</taxon>
    </lineage>
</organism>
<sequence length="132" mass="13342">MSTRTGYQGDHGWSTGKIWRHTGDMGIIAVLIAIAGLLAALAHDAYLAMLGSAANKKGLAGAPVAQFVRTRWKTAILATAGAAIGLLITGGDSFGADLVGALVAGGSGLVAINGVQKTHKQLNSGQAQLPPR</sequence>
<evidence type="ECO:0008006" key="4">
    <source>
        <dbReference type="Google" id="ProtNLM"/>
    </source>
</evidence>
<accession>A0ABP7BNY5</accession>
<feature type="transmembrane region" description="Helical" evidence="1">
    <location>
        <begin position="27"/>
        <end position="49"/>
    </location>
</feature>
<evidence type="ECO:0000313" key="3">
    <source>
        <dbReference type="Proteomes" id="UP001500711"/>
    </source>
</evidence>
<evidence type="ECO:0000313" key="2">
    <source>
        <dbReference type="EMBL" id="GAA3664814.1"/>
    </source>
</evidence>